<sequence length="221" mass="24084">MLTKTPKGADKTVSTLTIGFLSLFLLFSLFDMSHMRQVIDTLFAASTDTFGPFWQWLMVLNLLIALLIAGSRWGKQRLGAQSTPSIGTFRWLAMIMCTLLAGGGVFWSAAEPIYHFMTLPPSVEGVDPQTAEAVVPALSQSFMHWGFLAWAALGTLATIVLMYAHHQGGVKLRPRALLYPLVGNKLEQHWLGAVIDACAIIAVAAGTIGRLVSWLHSWATA</sequence>
<dbReference type="STRING" id="754436.JCM19237_6423"/>
<proteinExistence type="inferred from homology"/>
<evidence type="ECO:0000256" key="4">
    <source>
        <dbReference type="ARBA" id="ARBA00022475"/>
    </source>
</evidence>
<feature type="transmembrane region" description="Helical" evidence="8">
    <location>
        <begin position="91"/>
        <end position="110"/>
    </location>
</feature>
<protein>
    <submittedName>
        <fullName evidence="9">Glycine betaine transporter</fullName>
    </submittedName>
</protein>
<dbReference type="AlphaFoldDB" id="A0A090QP07"/>
<evidence type="ECO:0000313" key="9">
    <source>
        <dbReference type="EMBL" id="GAL03529.1"/>
    </source>
</evidence>
<dbReference type="EMBL" id="BBMN01000002">
    <property type="protein sequence ID" value="GAL03529.1"/>
    <property type="molecule type" value="Genomic_DNA"/>
</dbReference>
<evidence type="ECO:0000256" key="2">
    <source>
        <dbReference type="ARBA" id="ARBA00005658"/>
    </source>
</evidence>
<feature type="transmembrane region" description="Helical" evidence="8">
    <location>
        <begin position="53"/>
        <end position="70"/>
    </location>
</feature>
<organism evidence="9 10">
    <name type="scientific">Photobacterium aphoticum</name>
    <dbReference type="NCBI Taxonomy" id="754436"/>
    <lineage>
        <taxon>Bacteria</taxon>
        <taxon>Pseudomonadati</taxon>
        <taxon>Pseudomonadota</taxon>
        <taxon>Gammaproteobacteria</taxon>
        <taxon>Vibrionales</taxon>
        <taxon>Vibrionaceae</taxon>
        <taxon>Photobacterium</taxon>
    </lineage>
</organism>
<keyword evidence="3" id="KW-0813">Transport</keyword>
<comment type="subcellular location">
    <subcellularLocation>
        <location evidence="1">Cell membrane</location>
        <topology evidence="1">Multi-pass membrane protein</topology>
    </subcellularLocation>
</comment>
<evidence type="ECO:0000256" key="8">
    <source>
        <dbReference type="SAM" id="Phobius"/>
    </source>
</evidence>
<name>A0A090QP07_9GAMM</name>
<keyword evidence="4" id="KW-1003">Cell membrane</keyword>
<evidence type="ECO:0000256" key="7">
    <source>
        <dbReference type="ARBA" id="ARBA00023136"/>
    </source>
</evidence>
<evidence type="ECO:0000256" key="3">
    <source>
        <dbReference type="ARBA" id="ARBA00022448"/>
    </source>
</evidence>
<evidence type="ECO:0000256" key="1">
    <source>
        <dbReference type="ARBA" id="ARBA00004651"/>
    </source>
</evidence>
<dbReference type="eggNOG" id="COG1292">
    <property type="taxonomic scope" value="Bacteria"/>
</dbReference>
<evidence type="ECO:0000256" key="6">
    <source>
        <dbReference type="ARBA" id="ARBA00022989"/>
    </source>
</evidence>
<feature type="transmembrane region" description="Helical" evidence="8">
    <location>
        <begin position="142"/>
        <end position="164"/>
    </location>
</feature>
<dbReference type="PANTHER" id="PTHR30047">
    <property type="entry name" value="HIGH-AFFINITY CHOLINE TRANSPORT PROTEIN-RELATED"/>
    <property type="match status" value="1"/>
</dbReference>
<dbReference type="PANTHER" id="PTHR30047:SF7">
    <property type="entry name" value="HIGH-AFFINITY CHOLINE TRANSPORT PROTEIN"/>
    <property type="match status" value="1"/>
</dbReference>
<keyword evidence="7 8" id="KW-0472">Membrane</keyword>
<dbReference type="Pfam" id="PF02028">
    <property type="entry name" value="BCCT"/>
    <property type="match status" value="1"/>
</dbReference>
<dbReference type="InterPro" id="IPR000060">
    <property type="entry name" value="BCCT_transptr"/>
</dbReference>
<dbReference type="Proteomes" id="UP000029227">
    <property type="component" value="Unassembled WGS sequence"/>
</dbReference>
<comment type="caution">
    <text evidence="9">The sequence shown here is derived from an EMBL/GenBank/DDBJ whole genome shotgun (WGS) entry which is preliminary data.</text>
</comment>
<dbReference type="GO" id="GO:0022857">
    <property type="term" value="F:transmembrane transporter activity"/>
    <property type="evidence" value="ECO:0007669"/>
    <property type="project" value="InterPro"/>
</dbReference>
<accession>A0A090QP07</accession>
<evidence type="ECO:0000256" key="5">
    <source>
        <dbReference type="ARBA" id="ARBA00022692"/>
    </source>
</evidence>
<feature type="transmembrane region" description="Helical" evidence="8">
    <location>
        <begin position="190"/>
        <end position="212"/>
    </location>
</feature>
<gene>
    <name evidence="9" type="ORF">JCM19237_6423</name>
</gene>
<keyword evidence="6 8" id="KW-1133">Transmembrane helix</keyword>
<reference evidence="9 10" key="1">
    <citation type="journal article" date="2014" name="Genome Announc.">
        <title>Draft Genome Sequences of Two Vibrionaceae Species, Vibrio ponticus C121 and Photobacterium aphoticum C119, Isolated as Coral Reef Microbiota.</title>
        <authorList>
            <person name="Al-saari N."/>
            <person name="Meirelles P.M."/>
            <person name="Mino S."/>
            <person name="Suda W."/>
            <person name="Oshima K."/>
            <person name="Hattori M."/>
            <person name="Ohkuma M."/>
            <person name="Thompson F.L."/>
            <person name="Gomez-Gil B."/>
            <person name="Sawabe T."/>
            <person name="Sawabe T."/>
        </authorList>
    </citation>
    <scope>NUCLEOTIDE SEQUENCE [LARGE SCALE GENOMIC DNA]</scope>
    <source>
        <strain evidence="9 10">JCM 19237</strain>
    </source>
</reference>
<comment type="similarity">
    <text evidence="2">Belongs to the BCCT transporter (TC 2.A.15) family.</text>
</comment>
<evidence type="ECO:0000313" key="10">
    <source>
        <dbReference type="Proteomes" id="UP000029227"/>
    </source>
</evidence>
<keyword evidence="5 8" id="KW-0812">Transmembrane</keyword>
<dbReference type="GO" id="GO:0005886">
    <property type="term" value="C:plasma membrane"/>
    <property type="evidence" value="ECO:0007669"/>
    <property type="project" value="UniProtKB-SubCell"/>
</dbReference>
<feature type="transmembrane region" description="Helical" evidence="8">
    <location>
        <begin position="12"/>
        <end position="33"/>
    </location>
</feature>